<organism evidence="1 2">
    <name type="scientific">Azospirillum argentinense</name>
    <dbReference type="NCBI Taxonomy" id="2970906"/>
    <lineage>
        <taxon>Bacteria</taxon>
        <taxon>Pseudomonadati</taxon>
        <taxon>Pseudomonadota</taxon>
        <taxon>Alphaproteobacteria</taxon>
        <taxon>Rhodospirillales</taxon>
        <taxon>Azospirillaceae</taxon>
        <taxon>Azospirillum</taxon>
    </lineage>
</organism>
<gene>
    <name evidence="1" type="ORF">C1S70_30310</name>
</gene>
<dbReference type="Proteomes" id="UP000236268">
    <property type="component" value="Unassembled WGS sequence"/>
</dbReference>
<name>A0A2K1FRL7_9PROT</name>
<reference evidence="1 2" key="1">
    <citation type="submission" date="2018-01" db="EMBL/GenBank/DDBJ databases">
        <title>Whole genome sequence of Azospirillum brasilense REC3 isolated from strawberry roots.</title>
        <authorList>
            <person name="Fontana C.A."/>
            <person name="Salazar S.M."/>
            <person name="Bassi D."/>
            <person name="Puglisi E."/>
            <person name="Lovaisa N.C."/>
            <person name="Toffoli L.M."/>
            <person name="Pedraza R."/>
            <person name="Cocconcelli P.S."/>
        </authorList>
    </citation>
    <scope>NUCLEOTIDE SEQUENCE [LARGE SCALE GENOMIC DNA]</scope>
    <source>
        <strain evidence="1 2">REC3</strain>
        <plasmid evidence="1">p38unnamed</plasmid>
    </source>
</reference>
<proteinExistence type="predicted"/>
<sequence>MLLSMGWRRNSIVRAEIEKFGHLHITGFIDSFWTGNFGAYPVITPNDVSAADRTCAVMVIASQHFQEIAQRLAPLGFSDIRDVGSYILKHVDLILAAQKLEDLPLAEVTRRKEGRAAVRTRQAIAYAIWLSLLETMIPQPYLSV</sequence>
<dbReference type="AlphaFoldDB" id="A0A2K1FRL7"/>
<keyword evidence="1" id="KW-0614">Plasmid</keyword>
<geneLocation type="plasmid" evidence="1">
    <name>p38unnamed</name>
</geneLocation>
<protein>
    <submittedName>
        <fullName evidence="1">Uncharacterized protein</fullName>
    </submittedName>
</protein>
<evidence type="ECO:0000313" key="2">
    <source>
        <dbReference type="Proteomes" id="UP000236268"/>
    </source>
</evidence>
<accession>A0A2K1FRL7</accession>
<comment type="caution">
    <text evidence="1">The sequence shown here is derived from an EMBL/GenBank/DDBJ whole genome shotgun (WGS) entry which is preliminary data.</text>
</comment>
<dbReference type="EMBL" id="POWG01000058">
    <property type="protein sequence ID" value="PNQ95183.1"/>
    <property type="molecule type" value="Genomic_DNA"/>
</dbReference>
<evidence type="ECO:0000313" key="1">
    <source>
        <dbReference type="EMBL" id="PNQ95183.1"/>
    </source>
</evidence>